<feature type="region of interest" description="Disordered" evidence="5">
    <location>
        <begin position="105"/>
        <end position="137"/>
    </location>
</feature>
<keyword evidence="4" id="KW-0175">Coiled coil</keyword>
<organism evidence="6 7">
    <name type="scientific">Takifugu rubripes</name>
    <name type="common">Japanese pufferfish</name>
    <name type="synonym">Fugu rubripes</name>
    <dbReference type="NCBI Taxonomy" id="31033"/>
    <lineage>
        <taxon>Eukaryota</taxon>
        <taxon>Metazoa</taxon>
        <taxon>Chordata</taxon>
        <taxon>Craniata</taxon>
        <taxon>Vertebrata</taxon>
        <taxon>Euteleostomi</taxon>
        <taxon>Actinopterygii</taxon>
        <taxon>Neopterygii</taxon>
        <taxon>Teleostei</taxon>
        <taxon>Neoteleostei</taxon>
        <taxon>Acanthomorphata</taxon>
        <taxon>Eupercaria</taxon>
        <taxon>Tetraodontiformes</taxon>
        <taxon>Tetradontoidea</taxon>
        <taxon>Tetraodontidae</taxon>
        <taxon>Takifugu</taxon>
    </lineage>
</organism>
<evidence type="ECO:0000256" key="2">
    <source>
        <dbReference type="ARBA" id="ARBA00022490"/>
    </source>
</evidence>
<gene>
    <name evidence="6" type="primary">LOC101064297</name>
</gene>
<proteinExistence type="predicted"/>
<reference evidence="6 7" key="1">
    <citation type="journal article" date="2011" name="Genome Biol. Evol.">
        <title>Integration of the genetic map and genome assembly of fugu facilitates insights into distinct features of genome evolution in teleosts and mammals.</title>
        <authorList>
            <person name="Kai W."/>
            <person name="Kikuchi K."/>
            <person name="Tohari S."/>
            <person name="Chew A.K."/>
            <person name="Tay A."/>
            <person name="Fujiwara A."/>
            <person name="Hosoya S."/>
            <person name="Suetake H."/>
            <person name="Naruse K."/>
            <person name="Brenner S."/>
            <person name="Suzuki Y."/>
            <person name="Venkatesh B."/>
        </authorList>
    </citation>
    <scope>NUCLEOTIDE SEQUENCE [LARGE SCALE GENOMIC DNA]</scope>
</reference>
<feature type="compositionally biased region" description="Basic and acidic residues" evidence="5">
    <location>
        <begin position="122"/>
        <end position="137"/>
    </location>
</feature>
<dbReference type="AlphaFoldDB" id="A0A674NNK8"/>
<protein>
    <submittedName>
        <fullName evidence="6">Trichoplein, keratin filament binding</fullName>
    </submittedName>
</protein>
<feature type="compositionally biased region" description="Acidic residues" evidence="5">
    <location>
        <begin position="404"/>
        <end position="414"/>
    </location>
</feature>
<dbReference type="PANTHER" id="PTHR31183:SF2">
    <property type="entry name" value="TRICHOPLEIN KERATIN FILAMENT-BINDING PROTEIN"/>
    <property type="match status" value="1"/>
</dbReference>
<evidence type="ECO:0000256" key="1">
    <source>
        <dbReference type="ARBA" id="ARBA00004245"/>
    </source>
</evidence>
<sequence>MALPTLTTRAPSQFQNPGAYMDWQRERRAEKQHVLETHARYLERQSFCNERHDVWTSRFYFYRSISEYHKQRLKEERKSTLECRRNQIQTLLKEEMNQLEAELRELDHDRKTQRGQHRQKKGEHSTERQESREKVETELHKDHVVGQWLKQLSEKKKQEERRFENDYERTRNLVLERMKQAGQQNRPDEKKRMEDLCKHMEELKLKEVGDVYLEGTFSTIPGAPLSHSDDSAEFLNLYRGPLTFTNIKLFCAEQEAERKILAALMEGEEEEMMKRSHGERAVADVAWMECAIEEQLQMEREREAKIEDLNRQEAQRLWEQEPQREKERKARELLMQKVLSDKQQKLMMKIQENRKLNPQVGSSCKVLCTILLEPIKIQFLFIVSIIIVGAAEAPGAMEEQCSTEQEEEEKEEEEFQFKYD</sequence>
<keyword evidence="7" id="KW-1185">Reference proteome</keyword>
<reference evidence="6" key="2">
    <citation type="submission" date="2025-08" db="UniProtKB">
        <authorList>
            <consortium name="Ensembl"/>
        </authorList>
    </citation>
    <scope>IDENTIFICATION</scope>
</reference>
<dbReference type="Ensembl" id="ENSTRUT00000086982.1">
    <property type="protein sequence ID" value="ENSTRUP00000075146.1"/>
    <property type="gene ID" value="ENSTRUG00000028047.1"/>
</dbReference>
<evidence type="ECO:0000256" key="3">
    <source>
        <dbReference type="ARBA" id="ARBA00023212"/>
    </source>
</evidence>
<evidence type="ECO:0000313" key="6">
    <source>
        <dbReference type="Ensembl" id="ENSTRUP00000075146.1"/>
    </source>
</evidence>
<name>A0A674NNK8_TAKRU</name>
<reference evidence="6" key="3">
    <citation type="submission" date="2025-09" db="UniProtKB">
        <authorList>
            <consortium name="Ensembl"/>
        </authorList>
    </citation>
    <scope>IDENTIFICATION</scope>
</reference>
<keyword evidence="2" id="KW-0963">Cytoplasm</keyword>
<dbReference type="Proteomes" id="UP000005226">
    <property type="component" value="Chromosome 20"/>
</dbReference>
<evidence type="ECO:0000256" key="5">
    <source>
        <dbReference type="SAM" id="MobiDB-lite"/>
    </source>
</evidence>
<feature type="coiled-coil region" evidence="4">
    <location>
        <begin position="251"/>
        <end position="315"/>
    </location>
</feature>
<dbReference type="InParanoid" id="A0A674NNK8"/>
<evidence type="ECO:0000313" key="7">
    <source>
        <dbReference type="Proteomes" id="UP000005226"/>
    </source>
</evidence>
<dbReference type="PANTHER" id="PTHR31183">
    <property type="entry name" value="TRICHOPLEIN KERATIN FILAMENT-BINDING PROTEIN FAMILY MEMBER"/>
    <property type="match status" value="1"/>
</dbReference>
<evidence type="ECO:0000256" key="4">
    <source>
        <dbReference type="SAM" id="Coils"/>
    </source>
</evidence>
<dbReference type="GeneTree" id="ENSGT01070000253867"/>
<accession>A0A674NNK8</accession>
<keyword evidence="3" id="KW-0206">Cytoskeleton</keyword>
<comment type="subcellular location">
    <subcellularLocation>
        <location evidence="1">Cytoplasm</location>
        <location evidence="1">Cytoskeleton</location>
    </subcellularLocation>
</comment>
<dbReference type="GO" id="GO:0006915">
    <property type="term" value="P:apoptotic process"/>
    <property type="evidence" value="ECO:0007669"/>
    <property type="project" value="TreeGrafter"/>
</dbReference>
<dbReference type="InterPro" id="IPR043596">
    <property type="entry name" value="CFAP53/TCHP"/>
</dbReference>
<feature type="region of interest" description="Disordered" evidence="5">
    <location>
        <begin position="396"/>
        <end position="420"/>
    </location>
</feature>
<dbReference type="GO" id="GO:0045095">
    <property type="term" value="C:keratin filament"/>
    <property type="evidence" value="ECO:0007669"/>
    <property type="project" value="TreeGrafter"/>
</dbReference>